<sequence length="331" mass="36314">MTVGMAAVPLKSRVLGSIWGNCVADALGGPVQFMKKGTFAPITDLEYVRPFQQPAGSYSDDGAMTLALAQQFIDTTPRLYDHAMAIQYFLEWWKYGRFSTTDEAWDVGVSTSRALKLWQKRGLGGIEETGQMISDKLMREEFSGNGSLMRIAPVGVAMFFEPEAAAHIAKVQSQVTHPAPACVEACQAYTEVICGAMRGRSKAQLSQMLAAYSFTHPVLVKRFAQYQAISDWTSKTDADIKSSGWVIDTLECALWAFFKFETWADGALAVVNLGEDSDSAGAVYGALAGIFYGIEAIPQGWVDQMQNADLIREIAEKFAEKVNRTYQTCAV</sequence>
<dbReference type="GO" id="GO:0004649">
    <property type="term" value="F:poly(ADP-ribose) glycohydrolase activity"/>
    <property type="evidence" value="ECO:0007669"/>
    <property type="project" value="UniProtKB-EC"/>
</dbReference>
<evidence type="ECO:0000256" key="10">
    <source>
        <dbReference type="ARBA" id="ARBA00043193"/>
    </source>
</evidence>
<dbReference type="PANTHER" id="PTHR16222:SF24">
    <property type="entry name" value="ADP-RIBOSYLHYDROLASE ARH3"/>
    <property type="match status" value="1"/>
</dbReference>
<feature type="binding site" evidence="12">
    <location>
        <position position="59"/>
    </location>
    <ligand>
        <name>Mg(2+)</name>
        <dbReference type="ChEBI" id="CHEBI:18420"/>
        <label>1</label>
    </ligand>
</feature>
<evidence type="ECO:0000256" key="4">
    <source>
        <dbReference type="ARBA" id="ARBA00041057"/>
    </source>
</evidence>
<dbReference type="Proteomes" id="UP001220324">
    <property type="component" value="Unassembled WGS sequence"/>
</dbReference>
<comment type="catalytic activity">
    <reaction evidence="11">
        <text>alpha-NAD(+) + H2O = ADP-D-ribose + nicotinamide + H(+)</text>
        <dbReference type="Rhea" id="RHEA:68792"/>
        <dbReference type="ChEBI" id="CHEBI:15377"/>
        <dbReference type="ChEBI" id="CHEBI:15378"/>
        <dbReference type="ChEBI" id="CHEBI:17154"/>
        <dbReference type="ChEBI" id="CHEBI:57967"/>
        <dbReference type="ChEBI" id="CHEBI:77017"/>
    </reaction>
</comment>
<keyword evidence="12" id="KW-0460">Magnesium</keyword>
<evidence type="ECO:0000256" key="6">
    <source>
        <dbReference type="ARBA" id="ARBA00042471"/>
    </source>
</evidence>
<protein>
    <recommendedName>
        <fullName evidence="4">ADP-ribosylhydrolase ARH3</fullName>
        <ecNumber evidence="2">3.2.1.143</ecNumber>
    </recommendedName>
    <alternativeName>
        <fullName evidence="5">ADP-ribose glycohydrolase ARH3</fullName>
    </alternativeName>
    <alternativeName>
        <fullName evidence="6">ADP-ribosylhydrolase 3</fullName>
    </alternativeName>
    <alternativeName>
        <fullName evidence="9">O-acetyl-ADP-ribose deacetylase ARH3</fullName>
    </alternativeName>
    <alternativeName>
        <fullName evidence="10">Poly(ADP-ribose) glycohydrolase ARH3</fullName>
    </alternativeName>
    <alternativeName>
        <fullName evidence="8">[Protein ADP-ribosylarginine] hydrolase-like protein 2</fullName>
    </alternativeName>
    <alternativeName>
        <fullName evidence="7">[Protein ADP-ribosylserine] hydrolase</fullName>
    </alternativeName>
</protein>
<evidence type="ECO:0000313" key="13">
    <source>
        <dbReference type="EMBL" id="KAJ5537584.1"/>
    </source>
</evidence>
<dbReference type="AlphaFoldDB" id="A0AAD6GDV1"/>
<evidence type="ECO:0000313" key="14">
    <source>
        <dbReference type="Proteomes" id="UP001220324"/>
    </source>
</evidence>
<dbReference type="Pfam" id="PF03747">
    <property type="entry name" value="ADP_ribosyl_GH"/>
    <property type="match status" value="1"/>
</dbReference>
<evidence type="ECO:0000256" key="2">
    <source>
        <dbReference type="ARBA" id="ARBA00012255"/>
    </source>
</evidence>
<dbReference type="InterPro" id="IPR036705">
    <property type="entry name" value="Ribosyl_crysJ1_sf"/>
</dbReference>
<dbReference type="PANTHER" id="PTHR16222">
    <property type="entry name" value="ADP-RIBOSYLGLYCOHYDROLASE"/>
    <property type="match status" value="1"/>
</dbReference>
<dbReference type="InterPro" id="IPR005502">
    <property type="entry name" value="Ribosyl_crysJ1"/>
</dbReference>
<feature type="binding site" evidence="12">
    <location>
        <position position="61"/>
    </location>
    <ligand>
        <name>Mg(2+)</name>
        <dbReference type="ChEBI" id="CHEBI:18420"/>
        <label>1</label>
    </ligand>
</feature>
<feature type="binding site" evidence="12">
    <location>
        <position position="60"/>
    </location>
    <ligand>
        <name>Mg(2+)</name>
        <dbReference type="ChEBI" id="CHEBI:18420"/>
        <label>1</label>
    </ligand>
</feature>
<dbReference type="GO" id="GO:0046872">
    <property type="term" value="F:metal ion binding"/>
    <property type="evidence" value="ECO:0007669"/>
    <property type="project" value="UniProtKB-KW"/>
</dbReference>
<evidence type="ECO:0000256" key="8">
    <source>
        <dbReference type="ARBA" id="ARBA00042850"/>
    </source>
</evidence>
<dbReference type="SUPFAM" id="SSF101478">
    <property type="entry name" value="ADP-ribosylglycohydrolase"/>
    <property type="match status" value="1"/>
</dbReference>
<keyword evidence="12" id="KW-0479">Metal-binding</keyword>
<feature type="binding site" evidence="12">
    <location>
        <position position="276"/>
    </location>
    <ligand>
        <name>Mg(2+)</name>
        <dbReference type="ChEBI" id="CHEBI:18420"/>
        <label>1</label>
    </ligand>
</feature>
<reference evidence="13 14" key="1">
    <citation type="journal article" date="2023" name="IMA Fungus">
        <title>Comparative genomic study of the Penicillium genus elucidates a diverse pangenome and 15 lateral gene transfer events.</title>
        <authorList>
            <person name="Petersen C."/>
            <person name="Sorensen T."/>
            <person name="Nielsen M.R."/>
            <person name="Sondergaard T.E."/>
            <person name="Sorensen J.L."/>
            <person name="Fitzpatrick D.A."/>
            <person name="Frisvad J.C."/>
            <person name="Nielsen K.L."/>
        </authorList>
    </citation>
    <scope>NUCLEOTIDE SEQUENCE [LARGE SCALE GENOMIC DNA]</scope>
    <source>
        <strain evidence="13 14">IBT 35679</strain>
    </source>
</reference>
<accession>A0AAD6GDV1</accession>
<evidence type="ECO:0000256" key="3">
    <source>
        <dbReference type="ARBA" id="ARBA00022801"/>
    </source>
</evidence>
<evidence type="ECO:0000256" key="11">
    <source>
        <dbReference type="ARBA" id="ARBA00049015"/>
    </source>
</evidence>
<evidence type="ECO:0000256" key="7">
    <source>
        <dbReference type="ARBA" id="ARBA00042722"/>
    </source>
</evidence>
<dbReference type="Gene3D" id="1.10.4080.10">
    <property type="entry name" value="ADP-ribosylation/Crystallin J1"/>
    <property type="match status" value="1"/>
</dbReference>
<dbReference type="EC" id="3.2.1.143" evidence="2"/>
<evidence type="ECO:0000256" key="1">
    <source>
        <dbReference type="ARBA" id="ARBA00010702"/>
    </source>
</evidence>
<name>A0AAD6GDV1_9EURO</name>
<keyword evidence="3" id="KW-0378">Hydrolase</keyword>
<proteinExistence type="inferred from homology"/>
<organism evidence="13 14">
    <name type="scientific">Penicillium frequentans</name>
    <dbReference type="NCBI Taxonomy" id="3151616"/>
    <lineage>
        <taxon>Eukaryota</taxon>
        <taxon>Fungi</taxon>
        <taxon>Dikarya</taxon>
        <taxon>Ascomycota</taxon>
        <taxon>Pezizomycotina</taxon>
        <taxon>Eurotiomycetes</taxon>
        <taxon>Eurotiomycetidae</taxon>
        <taxon>Eurotiales</taxon>
        <taxon>Aspergillaceae</taxon>
        <taxon>Penicillium</taxon>
    </lineage>
</organism>
<gene>
    <name evidence="13" type="ORF">N7494_007063</name>
</gene>
<evidence type="ECO:0000256" key="12">
    <source>
        <dbReference type="PIRSR" id="PIRSR605502-1"/>
    </source>
</evidence>
<comment type="cofactor">
    <cofactor evidence="12">
        <name>Mg(2+)</name>
        <dbReference type="ChEBI" id="CHEBI:18420"/>
    </cofactor>
    <text evidence="12">Binds 2 magnesium ions per subunit.</text>
</comment>
<comment type="similarity">
    <text evidence="1">Belongs to the ADP-ribosylglycohydrolase family.</text>
</comment>
<keyword evidence="14" id="KW-1185">Reference proteome</keyword>
<feature type="binding site" evidence="12">
    <location>
        <position position="279"/>
    </location>
    <ligand>
        <name>Mg(2+)</name>
        <dbReference type="ChEBI" id="CHEBI:18420"/>
        <label>1</label>
    </ligand>
</feature>
<evidence type="ECO:0000256" key="5">
    <source>
        <dbReference type="ARBA" id="ARBA00042398"/>
    </source>
</evidence>
<dbReference type="EMBL" id="JAQIZZ010000006">
    <property type="protein sequence ID" value="KAJ5537584.1"/>
    <property type="molecule type" value="Genomic_DNA"/>
</dbReference>
<feature type="binding site" evidence="12">
    <location>
        <position position="278"/>
    </location>
    <ligand>
        <name>Mg(2+)</name>
        <dbReference type="ChEBI" id="CHEBI:18420"/>
        <label>1</label>
    </ligand>
</feature>
<dbReference type="InterPro" id="IPR050792">
    <property type="entry name" value="ADP-ribosylglycohydrolase"/>
</dbReference>
<comment type="caution">
    <text evidence="13">The sequence shown here is derived from an EMBL/GenBank/DDBJ whole genome shotgun (WGS) entry which is preliminary data.</text>
</comment>
<evidence type="ECO:0000256" key="9">
    <source>
        <dbReference type="ARBA" id="ARBA00043187"/>
    </source>
</evidence>